<dbReference type="InterPro" id="IPR004942">
    <property type="entry name" value="Roadblock/LAMTOR2_dom"/>
</dbReference>
<sequence>MKPGTTPTQAMSEVDVILRDLKAQPGFSSYMIMNNDGIVIKYENIEYKRAVQIAHLVLDLASKAKRAARNLLESPENEVESIRLKSRDYELIVGQSGNFTLAVVQNQTHHFPQASINRSGHANGKKA</sequence>
<reference evidence="3 4" key="1">
    <citation type="journal article" date="2014" name="Mol. Plant">
        <title>Chromosome Scale Genome Assembly and Transcriptome Profiling of Nannochloropsis gaditana in Nitrogen Depletion.</title>
        <authorList>
            <person name="Corteggiani Carpinelli E."/>
            <person name="Telatin A."/>
            <person name="Vitulo N."/>
            <person name="Forcato C."/>
            <person name="D'Angelo M."/>
            <person name="Schiavon R."/>
            <person name="Vezzi A."/>
            <person name="Giacometti G.M."/>
            <person name="Morosinotto T."/>
            <person name="Valle G."/>
        </authorList>
    </citation>
    <scope>NUCLEOTIDE SEQUENCE [LARGE SCALE GENOMIC DNA]</scope>
    <source>
        <strain evidence="3 4">B-31</strain>
    </source>
</reference>
<protein>
    <submittedName>
        <fullName evidence="3">Dynein light chain</fullName>
    </submittedName>
</protein>
<dbReference type="EMBL" id="AZIL01001060">
    <property type="protein sequence ID" value="EWM25080.1"/>
    <property type="molecule type" value="Genomic_DNA"/>
</dbReference>
<comment type="similarity">
    <text evidence="1">Belongs to the GAMAD family.</text>
</comment>
<name>W7TDN2_9STRA</name>
<accession>W7TDN2</accession>
<evidence type="ECO:0000313" key="4">
    <source>
        <dbReference type="Proteomes" id="UP000019335"/>
    </source>
</evidence>
<feature type="domain" description="Roadblock/LAMTOR2" evidence="2">
    <location>
        <begin position="14"/>
        <end position="105"/>
    </location>
</feature>
<evidence type="ECO:0000256" key="1">
    <source>
        <dbReference type="ARBA" id="ARBA00007191"/>
    </source>
</evidence>
<dbReference type="OrthoDB" id="9985637at2759"/>
<organism evidence="3 4">
    <name type="scientific">Nannochloropsis gaditana</name>
    <dbReference type="NCBI Taxonomy" id="72520"/>
    <lineage>
        <taxon>Eukaryota</taxon>
        <taxon>Sar</taxon>
        <taxon>Stramenopiles</taxon>
        <taxon>Ochrophyta</taxon>
        <taxon>Eustigmatophyceae</taxon>
        <taxon>Eustigmatales</taxon>
        <taxon>Monodopsidaceae</taxon>
        <taxon>Nannochloropsis</taxon>
    </lineage>
</organism>
<dbReference type="Gene3D" id="3.30.450.30">
    <property type="entry name" value="Dynein light chain 2a, cytoplasmic"/>
    <property type="match status" value="1"/>
</dbReference>
<proteinExistence type="inferred from homology"/>
<dbReference type="Pfam" id="PF03259">
    <property type="entry name" value="Robl_LC7"/>
    <property type="match status" value="1"/>
</dbReference>
<dbReference type="SMART" id="SM00960">
    <property type="entry name" value="Robl_LC7"/>
    <property type="match status" value="1"/>
</dbReference>
<comment type="caution">
    <text evidence="3">The sequence shown here is derived from an EMBL/GenBank/DDBJ whole genome shotgun (WGS) entry which is preliminary data.</text>
</comment>
<evidence type="ECO:0000313" key="3">
    <source>
        <dbReference type="EMBL" id="EWM25080.1"/>
    </source>
</evidence>
<dbReference type="Proteomes" id="UP000019335">
    <property type="component" value="Chromosome 12"/>
</dbReference>
<gene>
    <name evidence="3" type="ORF">Naga_100098g8</name>
</gene>
<dbReference type="AlphaFoldDB" id="W7TDN2"/>
<dbReference type="SUPFAM" id="SSF103196">
    <property type="entry name" value="Roadblock/LC7 domain"/>
    <property type="match status" value="1"/>
</dbReference>
<evidence type="ECO:0000259" key="2">
    <source>
        <dbReference type="SMART" id="SM00960"/>
    </source>
</evidence>
<keyword evidence="4" id="KW-1185">Reference proteome</keyword>
<dbReference type="PANTHER" id="PTHR10779">
    <property type="entry name" value="DYNEIN LIGHT CHAIN ROADBLOCK"/>
    <property type="match status" value="1"/>
</dbReference>